<gene>
    <name evidence="3" type="ORF">DSM5745_10509</name>
</gene>
<dbReference type="Proteomes" id="UP000256690">
    <property type="component" value="Unassembled WGS sequence"/>
</dbReference>
<feature type="compositionally biased region" description="Basic and acidic residues" evidence="1">
    <location>
        <begin position="462"/>
        <end position="474"/>
    </location>
</feature>
<dbReference type="EMBL" id="PVWQ01000016">
    <property type="protein sequence ID" value="RDW61837.1"/>
    <property type="molecule type" value="Genomic_DNA"/>
</dbReference>
<feature type="region of interest" description="Disordered" evidence="1">
    <location>
        <begin position="1"/>
        <end position="41"/>
    </location>
</feature>
<organism evidence="3 4">
    <name type="scientific">Aspergillus mulundensis</name>
    <dbReference type="NCBI Taxonomy" id="1810919"/>
    <lineage>
        <taxon>Eukaryota</taxon>
        <taxon>Fungi</taxon>
        <taxon>Dikarya</taxon>
        <taxon>Ascomycota</taxon>
        <taxon>Pezizomycotina</taxon>
        <taxon>Eurotiomycetes</taxon>
        <taxon>Eurotiomycetidae</taxon>
        <taxon>Eurotiales</taxon>
        <taxon>Aspergillaceae</taxon>
        <taxon>Aspergillus</taxon>
        <taxon>Aspergillus subgen. Nidulantes</taxon>
    </lineage>
</organism>
<evidence type="ECO:0000313" key="4">
    <source>
        <dbReference type="Proteomes" id="UP000256690"/>
    </source>
</evidence>
<dbReference type="RefSeq" id="XP_026598968.1">
    <property type="nucleotide sequence ID" value="XM_026752525.1"/>
</dbReference>
<comment type="caution">
    <text evidence="3">The sequence shown here is derived from an EMBL/GenBank/DDBJ whole genome shotgun (WGS) entry which is preliminary data.</text>
</comment>
<dbReference type="OrthoDB" id="5381672at2759"/>
<keyword evidence="2" id="KW-0812">Transmembrane</keyword>
<feature type="compositionally biased region" description="Basic and acidic residues" evidence="1">
    <location>
        <begin position="14"/>
        <end position="41"/>
    </location>
</feature>
<name>A0A3D8QJB3_9EURO</name>
<reference evidence="3 4" key="1">
    <citation type="journal article" date="2018" name="IMA Fungus">
        <title>IMA Genome-F 9: Draft genome sequence of Annulohypoxylon stygium, Aspergillus mulundensis, Berkeleyomyces basicola (syn. Thielaviopsis basicola), Ceratocystis smalleyi, two Cercospora beticola strains, Coleophoma cylindrospora, Fusarium fracticaudum, Phialophora cf. hyalina, and Morchella septimelata.</title>
        <authorList>
            <person name="Wingfield B.D."/>
            <person name="Bills G.F."/>
            <person name="Dong Y."/>
            <person name="Huang W."/>
            <person name="Nel W.J."/>
            <person name="Swalarsk-Parry B.S."/>
            <person name="Vaghefi N."/>
            <person name="Wilken P.M."/>
            <person name="An Z."/>
            <person name="de Beer Z.W."/>
            <person name="De Vos L."/>
            <person name="Chen L."/>
            <person name="Duong T.A."/>
            <person name="Gao Y."/>
            <person name="Hammerbacher A."/>
            <person name="Kikkert J.R."/>
            <person name="Li Y."/>
            <person name="Li H."/>
            <person name="Li K."/>
            <person name="Li Q."/>
            <person name="Liu X."/>
            <person name="Ma X."/>
            <person name="Naidoo K."/>
            <person name="Pethybridge S.J."/>
            <person name="Sun J."/>
            <person name="Steenkamp E.T."/>
            <person name="van der Nest M.A."/>
            <person name="van Wyk S."/>
            <person name="Wingfield M.J."/>
            <person name="Xiong C."/>
            <person name="Yue Q."/>
            <person name="Zhang X."/>
        </authorList>
    </citation>
    <scope>NUCLEOTIDE SEQUENCE [LARGE SCALE GENOMIC DNA]</scope>
    <source>
        <strain evidence="3 4">DSM 5745</strain>
    </source>
</reference>
<feature type="transmembrane region" description="Helical" evidence="2">
    <location>
        <begin position="52"/>
        <end position="75"/>
    </location>
</feature>
<protein>
    <submittedName>
        <fullName evidence="3">Uncharacterized protein</fullName>
    </submittedName>
</protein>
<keyword evidence="2" id="KW-0472">Membrane</keyword>
<sequence length="746" mass="83291">MSDSIPLGPVLRHASTDTDRDHDRPPSLHDDSPPDYEPPKELTKMELHPRSFYALFLALFYAALVLAPWVIVCLLTDRPIAGQRYGALTGRDSNYDSYDPSKNQSVYEKSERWYHAARVIQAIASVLTLPLTSAICASAAVIFMQREERLTIPQLMSLADRGWLDWATYGRLAHAWKRFGSSFLLLAILVNLLGMIISPLQSILLSSQAVMTPTKPQEISSLIDLPSRFWVPDEYSYPDSNIITIKTRAALEATTSTEKHAQLWPGANVTCDPFQTDKYSENVCLRQGATFENISLLPDPFLAELPSGFHTGLFRQFLPRINSTAQYQVITEAEFPEDCDQIQGAFFAEYTNTSRYMPGSDMMQTWGLRACMPADVTQSPWRATRDRHTFSEDLYLDVKLVNYSIAMTRPERGFFRVTLTTTTGYFELPNYMNGGVAGFLLDKDPTELCDDRCQSQGTIKNPDQDASRTRRDTEITPASNALQDIRNKGPLLTIALALFGQGSFIESHARQPEAYAATVIYDYNKDQNPAHSACRYLKPFGYMLESIRLECISNSAGGVNGWDVRDLIAEWLNSFHTFPETLANAFTGAAYLSHKAWMDHSTEDPDAPYVYGGGFRVSFDMGRLRQKPVISRAGVIVVSALLGVHVLSLLALGCYAAWSPRWTRRLDSFAILRVGGAIARHVPLWMVYKTSLVRELDGLPGWIGDQMPEGEAVGMLGLGGPARLSGRSSTRAKRMFVSYHVKPGFG</sequence>
<evidence type="ECO:0000256" key="2">
    <source>
        <dbReference type="SAM" id="Phobius"/>
    </source>
</evidence>
<accession>A0A3D8QJB3</accession>
<evidence type="ECO:0000313" key="3">
    <source>
        <dbReference type="EMBL" id="RDW61837.1"/>
    </source>
</evidence>
<feature type="transmembrane region" description="Helical" evidence="2">
    <location>
        <begin position="633"/>
        <end position="658"/>
    </location>
</feature>
<feature type="transmembrane region" description="Helical" evidence="2">
    <location>
        <begin position="183"/>
        <end position="205"/>
    </location>
</feature>
<evidence type="ECO:0000256" key="1">
    <source>
        <dbReference type="SAM" id="MobiDB-lite"/>
    </source>
</evidence>
<proteinExistence type="predicted"/>
<dbReference type="GeneID" id="38120879"/>
<feature type="region of interest" description="Disordered" evidence="1">
    <location>
        <begin position="453"/>
        <end position="474"/>
    </location>
</feature>
<dbReference type="AlphaFoldDB" id="A0A3D8QJB3"/>
<keyword evidence="2" id="KW-1133">Transmembrane helix</keyword>
<keyword evidence="4" id="KW-1185">Reference proteome</keyword>